<dbReference type="InterPro" id="IPR013321">
    <property type="entry name" value="Arc_rbn_hlx_hlx"/>
</dbReference>
<accession>A0A9D7AF72</accession>
<evidence type="ECO:0000313" key="2">
    <source>
        <dbReference type="EMBL" id="MBK5071631.1"/>
    </source>
</evidence>
<feature type="domain" description="Antitoxin FitA-like ribbon-helix-helix" evidence="1">
    <location>
        <begin position="2"/>
        <end position="40"/>
    </location>
</feature>
<protein>
    <submittedName>
        <fullName evidence="3">Plasmid stabilization protein</fullName>
    </submittedName>
</protein>
<dbReference type="InterPro" id="IPR010985">
    <property type="entry name" value="Ribbon_hlx_hlx"/>
</dbReference>
<reference evidence="3 5" key="1">
    <citation type="submission" date="2020-11" db="EMBL/GenBank/DDBJ databases">
        <title>Insectihabitans protaetiae gen. nov. sp. nov. and Insectihabitans allomyrinae sp. nov., isolated from larvae of Protaetia brevitarsis seulensis and Allomyrina dichotoma, respectively.</title>
        <authorList>
            <person name="Lee S.D."/>
            <person name="Byeon Y.-S."/>
            <person name="Kim S.-M."/>
            <person name="Yang H.L."/>
            <person name="Kim I.S."/>
        </authorList>
    </citation>
    <scope>NUCLEOTIDE SEQUENCE</scope>
    <source>
        <strain evidence="3">CWB-B4</strain>
        <strain evidence="2 5">CWB-B43</strain>
    </source>
</reference>
<sequence length="79" mass="8695">MATITIRNLDDELKASLRIAAARHGNSMEEEVRNILSKALQTPQPKGGLGSRINQRFRSIGGVDLEISRPDQPRAADIE</sequence>
<dbReference type="Proteomes" id="UP001296969">
    <property type="component" value="Unassembled WGS sequence"/>
</dbReference>
<dbReference type="Pfam" id="PF22513">
    <property type="entry name" value="FitA-like_RHH"/>
    <property type="match status" value="1"/>
</dbReference>
<comment type="caution">
    <text evidence="3">The sequence shown here is derived from an EMBL/GenBank/DDBJ whole genome shotgun (WGS) entry which is preliminary data.</text>
</comment>
<dbReference type="GO" id="GO:0006355">
    <property type="term" value="P:regulation of DNA-templated transcription"/>
    <property type="evidence" value="ECO:0007669"/>
    <property type="project" value="InterPro"/>
</dbReference>
<keyword evidence="5" id="KW-1185">Reference proteome</keyword>
<proteinExistence type="predicted"/>
<dbReference type="GO" id="GO:0043565">
    <property type="term" value="F:sequence-specific DNA binding"/>
    <property type="evidence" value="ECO:0007669"/>
    <property type="project" value="UniProtKB-ARBA"/>
</dbReference>
<dbReference type="Gene3D" id="1.10.1220.10">
    <property type="entry name" value="Met repressor-like"/>
    <property type="match status" value="1"/>
</dbReference>
<dbReference type="EMBL" id="JADRCP010000001">
    <property type="protein sequence ID" value="MBK5174940.1"/>
    <property type="molecule type" value="Genomic_DNA"/>
</dbReference>
<dbReference type="RefSeq" id="WP_408949776.1">
    <property type="nucleotide sequence ID" value="NZ_JADRCP010000001.1"/>
</dbReference>
<dbReference type="AlphaFoldDB" id="A0A9D7AF72"/>
<evidence type="ECO:0000313" key="5">
    <source>
        <dbReference type="Proteomes" id="UP001296969"/>
    </source>
</evidence>
<evidence type="ECO:0000313" key="3">
    <source>
        <dbReference type="EMBL" id="MBK5174940.1"/>
    </source>
</evidence>
<dbReference type="InterPro" id="IPR053853">
    <property type="entry name" value="FitA-like_RHH"/>
</dbReference>
<gene>
    <name evidence="3" type="ORF">I2492_01200</name>
    <name evidence="2" type="ORF">I2493_01200</name>
</gene>
<dbReference type="Proteomes" id="UP000807542">
    <property type="component" value="Unassembled WGS sequence"/>
</dbReference>
<dbReference type="SUPFAM" id="SSF47598">
    <property type="entry name" value="Ribbon-helix-helix"/>
    <property type="match status" value="1"/>
</dbReference>
<organism evidence="3 4">
    <name type="scientific">Limnobaculum xujianqingii</name>
    <dbReference type="NCBI Taxonomy" id="2738837"/>
    <lineage>
        <taxon>Bacteria</taxon>
        <taxon>Pseudomonadati</taxon>
        <taxon>Pseudomonadota</taxon>
        <taxon>Gammaproteobacteria</taxon>
        <taxon>Enterobacterales</taxon>
        <taxon>Budviciaceae</taxon>
        <taxon>Limnobaculum</taxon>
    </lineage>
</organism>
<name>A0A9D7AF72_9GAMM</name>
<dbReference type="EMBL" id="JADRCQ010000001">
    <property type="protein sequence ID" value="MBK5071631.1"/>
    <property type="molecule type" value="Genomic_DNA"/>
</dbReference>
<evidence type="ECO:0000259" key="1">
    <source>
        <dbReference type="Pfam" id="PF22513"/>
    </source>
</evidence>
<evidence type="ECO:0000313" key="4">
    <source>
        <dbReference type="Proteomes" id="UP000807542"/>
    </source>
</evidence>